<keyword evidence="2" id="KW-1185">Reference proteome</keyword>
<sequence>MPMKLSIQEMDTVQKALHSAVMRAQTDEERKQYQAVLDRIYELPPVIKDGFLYDFDDDAKT</sequence>
<comment type="caution">
    <text evidence="1">The sequence shown here is derived from an EMBL/GenBank/DDBJ whole genome shotgun (WGS) entry which is preliminary data.</text>
</comment>
<proteinExistence type="predicted"/>
<reference evidence="1" key="1">
    <citation type="submission" date="2022-03" db="EMBL/GenBank/DDBJ databases">
        <title>Draft Genome Sequence of Firmicute Strain S0AB, a Heterotrophic Iron/Sulfur-Oxidizing Extreme Acidophile.</title>
        <authorList>
            <person name="Vergara E."/>
            <person name="Pakostova E."/>
            <person name="Johnson D.B."/>
            <person name="Holmes D.S."/>
        </authorList>
    </citation>
    <scope>NUCLEOTIDE SEQUENCE</scope>
    <source>
        <strain evidence="1">S0AB</strain>
    </source>
</reference>
<accession>A0A9X1V7A8</accession>
<dbReference type="AlphaFoldDB" id="A0A9X1V7A8"/>
<protein>
    <submittedName>
        <fullName evidence="1">Uncharacterized protein</fullName>
    </submittedName>
</protein>
<gene>
    <name evidence="1" type="ORF">MM817_01255</name>
</gene>
<name>A0A9X1V7A8_9BACL</name>
<organism evidence="1 2">
    <name type="scientific">Sulfoacidibacillus ferrooxidans</name>
    <dbReference type="NCBI Taxonomy" id="2005001"/>
    <lineage>
        <taxon>Bacteria</taxon>
        <taxon>Bacillati</taxon>
        <taxon>Bacillota</taxon>
        <taxon>Bacilli</taxon>
        <taxon>Bacillales</taxon>
        <taxon>Alicyclobacillaceae</taxon>
        <taxon>Sulfoacidibacillus</taxon>
    </lineage>
</organism>
<evidence type="ECO:0000313" key="2">
    <source>
        <dbReference type="Proteomes" id="UP001139263"/>
    </source>
</evidence>
<evidence type="ECO:0000313" key="1">
    <source>
        <dbReference type="EMBL" id="MCI0182986.1"/>
    </source>
</evidence>
<dbReference type="Proteomes" id="UP001139263">
    <property type="component" value="Unassembled WGS sequence"/>
</dbReference>
<dbReference type="EMBL" id="JALBUF010000002">
    <property type="protein sequence ID" value="MCI0182986.1"/>
    <property type="molecule type" value="Genomic_DNA"/>
</dbReference>